<evidence type="ECO:0000313" key="8">
    <source>
        <dbReference type="EMBL" id="QLG71494.1"/>
    </source>
</evidence>
<dbReference type="EMBL" id="CP058605">
    <property type="protein sequence ID" value="QLG71494.1"/>
    <property type="molecule type" value="Genomic_DNA"/>
</dbReference>
<dbReference type="InterPro" id="IPR001680">
    <property type="entry name" value="WD40_rpt"/>
</dbReference>
<keyword evidence="4" id="KW-0677">Repeat</keyword>
<evidence type="ECO:0000313" key="9">
    <source>
        <dbReference type="Proteomes" id="UP000509704"/>
    </source>
</evidence>
<feature type="region of interest" description="Disordered" evidence="6">
    <location>
        <begin position="1"/>
        <end position="41"/>
    </location>
</feature>
<dbReference type="InterPro" id="IPR036322">
    <property type="entry name" value="WD40_repeat_dom_sf"/>
</dbReference>
<feature type="domain" description="Lethal giant larvae (Lgl)-like C-terminal" evidence="7">
    <location>
        <begin position="542"/>
        <end position="943"/>
    </location>
</feature>
<feature type="repeat" description="WD" evidence="5">
    <location>
        <begin position="503"/>
        <end position="521"/>
    </location>
</feature>
<evidence type="ECO:0000256" key="3">
    <source>
        <dbReference type="ARBA" id="ARBA00022574"/>
    </source>
</evidence>
<dbReference type="GO" id="GO:0005737">
    <property type="term" value="C:cytoplasm"/>
    <property type="evidence" value="ECO:0007669"/>
    <property type="project" value="TreeGrafter"/>
</dbReference>
<dbReference type="RefSeq" id="XP_037143222.1">
    <property type="nucleotide sequence ID" value="XM_037287327.1"/>
</dbReference>
<dbReference type="InterPro" id="IPR015943">
    <property type="entry name" value="WD40/YVTN_repeat-like_dom_sf"/>
</dbReference>
<keyword evidence="9" id="KW-1185">Reference proteome</keyword>
<dbReference type="GO" id="GO:0006893">
    <property type="term" value="P:Golgi to plasma membrane transport"/>
    <property type="evidence" value="ECO:0007669"/>
    <property type="project" value="TreeGrafter"/>
</dbReference>
<dbReference type="Proteomes" id="UP000509704">
    <property type="component" value="Chromosome 2"/>
</dbReference>
<dbReference type="SMART" id="SM00320">
    <property type="entry name" value="WD40"/>
    <property type="match status" value="7"/>
</dbReference>
<reference evidence="8 9" key="1">
    <citation type="submission" date="2020-07" db="EMBL/GenBank/DDBJ databases">
        <title>The yeast mating-type switching endonuclease HO is a domesticated member of an unorthodox homing genetic element family.</title>
        <authorList>
            <person name="Coughlan A.Y."/>
            <person name="Lombardi L."/>
            <person name="Braun-Galleani S."/>
            <person name="Martos A.R."/>
            <person name="Galeote V."/>
            <person name="Bigey F."/>
            <person name="Dequin S."/>
            <person name="Byrne K.P."/>
            <person name="Wolfe K.H."/>
        </authorList>
    </citation>
    <scope>NUCLEOTIDE SEQUENCE [LARGE SCALE GENOMIC DNA]</scope>
    <source>
        <strain evidence="8 9">NRRL Y-6702</strain>
    </source>
</reference>
<name>A0A7H9AZC0_ZYGMR</name>
<protein>
    <recommendedName>
        <fullName evidence="7">Lethal giant larvae (Lgl)-like C-terminal domain-containing protein</fullName>
    </recommendedName>
</protein>
<feature type="compositionally biased region" description="Basic and acidic residues" evidence="6">
    <location>
        <begin position="936"/>
        <end position="946"/>
    </location>
</feature>
<dbReference type="GO" id="GO:0005886">
    <property type="term" value="C:plasma membrane"/>
    <property type="evidence" value="ECO:0007669"/>
    <property type="project" value="TreeGrafter"/>
</dbReference>
<evidence type="ECO:0000256" key="5">
    <source>
        <dbReference type="PROSITE-ProRule" id="PRU00221"/>
    </source>
</evidence>
<feature type="compositionally biased region" description="Basic and acidic residues" evidence="6">
    <location>
        <begin position="11"/>
        <end position="29"/>
    </location>
</feature>
<dbReference type="OrthoDB" id="19944at2759"/>
<proteinExistence type="inferred from homology"/>
<organism evidence="8 9">
    <name type="scientific">Zygotorulaspora mrakii</name>
    <name type="common">Zygosaccharomyces mrakii</name>
    <dbReference type="NCBI Taxonomy" id="42260"/>
    <lineage>
        <taxon>Eukaryota</taxon>
        <taxon>Fungi</taxon>
        <taxon>Dikarya</taxon>
        <taxon>Ascomycota</taxon>
        <taxon>Saccharomycotina</taxon>
        <taxon>Saccharomycetes</taxon>
        <taxon>Saccharomycetales</taxon>
        <taxon>Saccharomycetaceae</taxon>
        <taxon>Zygotorulaspora</taxon>
    </lineage>
</organism>
<dbReference type="GO" id="GO:0045159">
    <property type="term" value="F:myosin II binding"/>
    <property type="evidence" value="ECO:0007669"/>
    <property type="project" value="TreeGrafter"/>
</dbReference>
<keyword evidence="2" id="KW-0268">Exocytosis</keyword>
<dbReference type="InterPro" id="IPR013905">
    <property type="entry name" value="Lgl_C_dom"/>
</dbReference>
<dbReference type="PROSITE" id="PS00678">
    <property type="entry name" value="WD_REPEATS_1"/>
    <property type="match status" value="1"/>
</dbReference>
<accession>A0A7H9AZC0</accession>
<evidence type="ECO:0000256" key="6">
    <source>
        <dbReference type="SAM" id="MobiDB-lite"/>
    </source>
</evidence>
<evidence type="ECO:0000256" key="2">
    <source>
        <dbReference type="ARBA" id="ARBA00022483"/>
    </source>
</evidence>
<dbReference type="PANTHER" id="PTHR10241">
    <property type="entry name" value="LETHAL 2 GIANT LARVAE PROTEIN"/>
    <property type="match status" value="1"/>
</dbReference>
<dbReference type="InterPro" id="IPR019775">
    <property type="entry name" value="WD40_repeat_CS"/>
</dbReference>
<dbReference type="Pfam" id="PF08596">
    <property type="entry name" value="Lgl_C"/>
    <property type="match status" value="1"/>
</dbReference>
<dbReference type="PROSITE" id="PS50082">
    <property type="entry name" value="WD_REPEATS_2"/>
    <property type="match status" value="1"/>
</dbReference>
<keyword evidence="3 5" id="KW-0853">WD repeat</keyword>
<dbReference type="GO" id="GO:0006887">
    <property type="term" value="P:exocytosis"/>
    <property type="evidence" value="ECO:0007669"/>
    <property type="project" value="UniProtKB-KW"/>
</dbReference>
<dbReference type="KEGG" id="zmk:HG535_0B05360"/>
<dbReference type="Gene3D" id="2.130.10.10">
    <property type="entry name" value="YVTN repeat-like/Quinoprotein amine dehydrogenase"/>
    <property type="match status" value="2"/>
</dbReference>
<evidence type="ECO:0000259" key="7">
    <source>
        <dbReference type="Pfam" id="PF08596"/>
    </source>
</evidence>
<dbReference type="GO" id="GO:0005096">
    <property type="term" value="F:GTPase activator activity"/>
    <property type="evidence" value="ECO:0007669"/>
    <property type="project" value="TreeGrafter"/>
</dbReference>
<comment type="similarity">
    <text evidence="1">Belongs to the WD repeat L(2)GL family.</text>
</comment>
<sequence length="1033" mass="114558">MFSSRRLKKAFKNDRSKSENERTNPENEPIRNGLSPPVKSPKKFSLKVPELGVKGQYSKLFSVSEVSRYGMNGKVTTSAFNFTQSLLALATDTGEIHVYGQQQVEVVFTLEGKSHIKFLKFVKGIYLVAIDSRDVIMVFSLFSKRMLTSVFSPGKIACVETDPSLDWLMIGLQSGIILFYDVDRNVISNFKIENLQKTRFFPKDRISAVISMQWNPRDIGTVLISYDQVTVTYSLVEADIKQHFIYELLPGAPGGDFLDKQGKLRRPGVKQSLYHPNSLHILTVHEDNSLVFWDANSGQLIQARTLFETDVHISQEGFQKPLITAPPRITQVAWICQKNPEYTSLVVSTQSKEVGQSLTLIELGGTPLYSITSYENMSKYYANTRSQRIVPLSNSAPIIEFLPLPSQSPYFSGCHDPKVILVLLSDGQIETLLYPSSHFSYKASLFSQSLAWVRPTATRSLAVSVPKKLWLGMMSAAKSSDNILKGGEPLKKNVTKSDACSALATGHKDGSVRIWDASRGEISGGSVFEVNLSRILNMTSKAIDNISFSTQTLELAVSIESGDVVLFKFDVNQFYNPNPQKSERELEMNFRRFSINSSKELLVDIRDRSPENIRQGFMPITAVHANKGKVTSLTNSNVGFVGIGYQDGTLLILDRRGPAVIYMQAVDKLPNVHSQYITAIEFVIMEYADDGYSSILMLCGSDTGEVLVYKIIPENGGRFAAHFVESRKTNDEGPITMIDSFSKSQNESCSANISQMRNLSSGLAIPGYVIVSGKKDIRVWKIGKSFESHKSFKYPVAASGLAFIPFVNNGEVKVVTVVIVLLLGGDIKVLSIPDAGEISSMVSTVPIQARFIRDSSVLKNGDILIRTNEFQASLLSTVNEQATGISGNSTLEEKAKTDSLYIPGKKIAYRPQVNSLQWARGTINCTTDQLDTLLGGEHRPPRKYEESEMATQTISVKPNEPDDESREHSYRRPTRSGTRSSRYGVFRSVSRAVESRYDSLEGTFNDYATAVGESVNELVEETTKDMAKGAFGL</sequence>
<feature type="compositionally biased region" description="Basic residues" evidence="6">
    <location>
        <begin position="1"/>
        <end position="10"/>
    </location>
</feature>
<dbReference type="PANTHER" id="PTHR10241:SF25">
    <property type="entry name" value="TOMOSYN, ISOFORM C"/>
    <property type="match status" value="1"/>
</dbReference>
<dbReference type="AlphaFoldDB" id="A0A7H9AZC0"/>
<evidence type="ECO:0000256" key="4">
    <source>
        <dbReference type="ARBA" id="ARBA00022737"/>
    </source>
</evidence>
<dbReference type="GeneID" id="59235155"/>
<dbReference type="GO" id="GO:0019905">
    <property type="term" value="F:syntaxin binding"/>
    <property type="evidence" value="ECO:0007669"/>
    <property type="project" value="TreeGrafter"/>
</dbReference>
<evidence type="ECO:0000256" key="1">
    <source>
        <dbReference type="ARBA" id="ARBA00008070"/>
    </source>
</evidence>
<feature type="region of interest" description="Disordered" evidence="6">
    <location>
        <begin position="931"/>
        <end position="982"/>
    </location>
</feature>
<dbReference type="SUPFAM" id="SSF50978">
    <property type="entry name" value="WD40 repeat-like"/>
    <property type="match status" value="1"/>
</dbReference>
<gene>
    <name evidence="8" type="ORF">HG535_0B05360</name>
</gene>